<name>A0AAD6NVJ9_9ROSI</name>
<dbReference type="FunFam" id="1.20.5.510:FF:000006">
    <property type="entry name" value="Photosystem II psbX protein"/>
    <property type="match status" value="1"/>
</dbReference>
<evidence type="ECO:0000313" key="8">
    <source>
        <dbReference type="EMBL" id="KAJ6406574.1"/>
    </source>
</evidence>
<dbReference type="GO" id="GO:0015979">
    <property type="term" value="P:photosynthesis"/>
    <property type="evidence" value="ECO:0007669"/>
    <property type="project" value="UniProtKB-KW"/>
</dbReference>
<evidence type="ECO:0000256" key="4">
    <source>
        <dbReference type="ARBA" id="ARBA00023136"/>
    </source>
</evidence>
<feature type="region of interest" description="Disordered" evidence="6">
    <location>
        <begin position="1"/>
        <end position="27"/>
    </location>
</feature>
<proteinExistence type="predicted"/>
<keyword evidence="5" id="KW-0604">Photosystem II</keyword>
<evidence type="ECO:0000256" key="6">
    <source>
        <dbReference type="SAM" id="MobiDB-lite"/>
    </source>
</evidence>
<evidence type="ECO:0000256" key="3">
    <source>
        <dbReference type="ARBA" id="ARBA00022989"/>
    </source>
</evidence>
<feature type="transmembrane region" description="Helical" evidence="7">
    <location>
        <begin position="94"/>
        <end position="118"/>
    </location>
</feature>
<dbReference type="Gene3D" id="1.20.5.510">
    <property type="entry name" value="Single helix bin"/>
    <property type="match status" value="1"/>
</dbReference>
<evidence type="ECO:0000313" key="9">
    <source>
        <dbReference type="Proteomes" id="UP001162972"/>
    </source>
</evidence>
<dbReference type="GO" id="GO:0009523">
    <property type="term" value="C:photosystem II"/>
    <property type="evidence" value="ECO:0007669"/>
    <property type="project" value="UniProtKB-KW"/>
</dbReference>
<dbReference type="EMBL" id="JAPFFJ010000016">
    <property type="protein sequence ID" value="KAJ6406574.1"/>
    <property type="molecule type" value="Genomic_DNA"/>
</dbReference>
<accession>A0AAD6NVJ9</accession>
<dbReference type="Proteomes" id="UP001162972">
    <property type="component" value="Chromosome 6"/>
</dbReference>
<evidence type="ECO:0008006" key="10">
    <source>
        <dbReference type="Google" id="ProtNLM"/>
    </source>
</evidence>
<comment type="caution">
    <text evidence="8">The sequence shown here is derived from an EMBL/GenBank/DDBJ whole genome shotgun (WGS) entry which is preliminary data.</text>
</comment>
<keyword evidence="3 7" id="KW-1133">Transmembrane helix</keyword>
<reference evidence="8 9" key="1">
    <citation type="journal article" date="2023" name="Int. J. Mol. Sci.">
        <title>De Novo Assembly and Annotation of 11 Diverse Shrub Willow (Salix) Genomes Reveals Novel Gene Organization in Sex-Linked Regions.</title>
        <authorList>
            <person name="Hyden B."/>
            <person name="Feng K."/>
            <person name="Yates T.B."/>
            <person name="Jawdy S."/>
            <person name="Cereghino C."/>
            <person name="Smart L.B."/>
            <person name="Muchero W."/>
        </authorList>
    </citation>
    <scope>NUCLEOTIDE SEQUENCE [LARGE SCALE GENOMIC DNA]</scope>
    <source>
        <tissue evidence="8">Shoot tip</tissue>
    </source>
</reference>
<organism evidence="8 9">
    <name type="scientific">Salix udensis</name>
    <dbReference type="NCBI Taxonomy" id="889485"/>
    <lineage>
        <taxon>Eukaryota</taxon>
        <taxon>Viridiplantae</taxon>
        <taxon>Streptophyta</taxon>
        <taxon>Embryophyta</taxon>
        <taxon>Tracheophyta</taxon>
        <taxon>Spermatophyta</taxon>
        <taxon>Magnoliopsida</taxon>
        <taxon>eudicotyledons</taxon>
        <taxon>Gunneridae</taxon>
        <taxon>Pentapetalae</taxon>
        <taxon>rosids</taxon>
        <taxon>fabids</taxon>
        <taxon>Malpighiales</taxon>
        <taxon>Salicaceae</taxon>
        <taxon>Saliceae</taxon>
        <taxon>Salix</taxon>
    </lineage>
</organism>
<keyword evidence="9" id="KW-1185">Reference proteome</keyword>
<gene>
    <name evidence="8" type="ORF">OIU84_010145</name>
</gene>
<dbReference type="AlphaFoldDB" id="A0AAD6NVJ9"/>
<keyword evidence="4 7" id="KW-0472">Membrane</keyword>
<evidence type="ECO:0000256" key="1">
    <source>
        <dbReference type="ARBA" id="ARBA00022531"/>
    </source>
</evidence>
<keyword evidence="2 7" id="KW-0812">Transmembrane</keyword>
<evidence type="ECO:0000256" key="5">
    <source>
        <dbReference type="ARBA" id="ARBA00023276"/>
    </source>
</evidence>
<dbReference type="PANTHER" id="PTHR34455">
    <property type="entry name" value="OS07G0673550 PROTEIN"/>
    <property type="match status" value="1"/>
</dbReference>
<keyword evidence="1" id="KW-0602">Photosynthesis</keyword>
<evidence type="ECO:0000256" key="2">
    <source>
        <dbReference type="ARBA" id="ARBA00022692"/>
    </source>
</evidence>
<dbReference type="PANTHER" id="PTHR34455:SF1">
    <property type="entry name" value="OS07G0673550 PROTEIN"/>
    <property type="match status" value="1"/>
</dbReference>
<sequence>MASVSMSMPLTSASQKRLEQPPNSQSFLKPQLIRPSMAVGFSTKSKAGARFEVQASLKEKAVTGLTAAALTASMVIPEVAEAAGPGISPSLNNFLLSIAAGGVVLVAIIGAVVGVSNFDPVKRT</sequence>
<protein>
    <recommendedName>
        <fullName evidence="10">Ultraviolet-B-repressible protein</fullName>
    </recommendedName>
</protein>
<dbReference type="InterPro" id="IPR009518">
    <property type="entry name" value="PSII_PsbX"/>
</dbReference>
<dbReference type="Pfam" id="PF06596">
    <property type="entry name" value="PsbX"/>
    <property type="match status" value="1"/>
</dbReference>
<evidence type="ECO:0000256" key="7">
    <source>
        <dbReference type="SAM" id="Phobius"/>
    </source>
</evidence>